<proteinExistence type="predicted"/>
<keyword evidence="1" id="KW-0732">Signal</keyword>
<dbReference type="STRING" id="743721.Psesu_1001"/>
<dbReference type="KEGG" id="psu:Psesu_1001"/>
<evidence type="ECO:0000313" key="2">
    <source>
        <dbReference type="EMBL" id="ADV26851.1"/>
    </source>
</evidence>
<evidence type="ECO:0000313" key="3">
    <source>
        <dbReference type="Proteomes" id="UP000008632"/>
    </source>
</evidence>
<evidence type="ECO:0000256" key="1">
    <source>
        <dbReference type="SAM" id="SignalP"/>
    </source>
</evidence>
<dbReference type="OrthoDB" id="6008773at2"/>
<organism evidence="2 3">
    <name type="scientific">Pseudoxanthomonas suwonensis (strain 11-1)</name>
    <dbReference type="NCBI Taxonomy" id="743721"/>
    <lineage>
        <taxon>Bacteria</taxon>
        <taxon>Pseudomonadati</taxon>
        <taxon>Pseudomonadota</taxon>
        <taxon>Gammaproteobacteria</taxon>
        <taxon>Lysobacterales</taxon>
        <taxon>Lysobacteraceae</taxon>
        <taxon>Pseudoxanthomonas</taxon>
    </lineage>
</organism>
<feature type="signal peptide" evidence="1">
    <location>
        <begin position="1"/>
        <end position="21"/>
    </location>
</feature>
<reference evidence="2 3" key="1">
    <citation type="submission" date="2011-01" db="EMBL/GenBank/DDBJ databases">
        <title>Complete sequence of Pseudoxanthomonas suwonensis 11-1.</title>
        <authorList>
            <consortium name="US DOE Joint Genome Institute"/>
            <person name="Lucas S."/>
            <person name="Copeland A."/>
            <person name="Lapidus A."/>
            <person name="Cheng J.-F."/>
            <person name="Goodwin L."/>
            <person name="Pitluck S."/>
            <person name="Teshima H."/>
            <person name="Detter J.C."/>
            <person name="Han C."/>
            <person name="Tapia R."/>
            <person name="Land M."/>
            <person name="Hauser L."/>
            <person name="Kyrpides N."/>
            <person name="Ivanova N."/>
            <person name="Ovchinnikova G."/>
            <person name="Siebers A.K."/>
            <person name="Allgaier M."/>
            <person name="Thelen M.P."/>
            <person name="Hugenholtz P."/>
            <person name="Gladden J."/>
            <person name="Woyke T."/>
        </authorList>
    </citation>
    <scope>NUCLEOTIDE SEQUENCE [LARGE SCALE GENOMIC DNA]</scope>
    <source>
        <strain evidence="3">11-1</strain>
    </source>
</reference>
<protein>
    <recommendedName>
        <fullName evidence="4">Secreted protein</fullName>
    </recommendedName>
</protein>
<evidence type="ECO:0008006" key="4">
    <source>
        <dbReference type="Google" id="ProtNLM"/>
    </source>
</evidence>
<name>E6WRQ2_PSEUU</name>
<dbReference type="Proteomes" id="UP000008632">
    <property type="component" value="Chromosome"/>
</dbReference>
<dbReference type="HOGENOM" id="CLU_2168919_0_0_6"/>
<sequence>MKGVLVRSSLALLFVAGLASAAPEPQATPTRSARADKAPACGNLLDQARSKSAPQLPGARRVSVGYEAIHGASDCASRDASVADRRGVLPAATTGAKVPVEARVRGMSSP</sequence>
<keyword evidence="3" id="KW-1185">Reference proteome</keyword>
<accession>E6WRQ2</accession>
<dbReference type="EMBL" id="CP002446">
    <property type="protein sequence ID" value="ADV26851.1"/>
    <property type="molecule type" value="Genomic_DNA"/>
</dbReference>
<feature type="chain" id="PRO_5003212379" description="Secreted protein" evidence="1">
    <location>
        <begin position="22"/>
        <end position="110"/>
    </location>
</feature>
<gene>
    <name evidence="2" type="ordered locus">Psesu_1001</name>
</gene>
<dbReference type="AlphaFoldDB" id="E6WRQ2"/>